<evidence type="ECO:0000313" key="2">
    <source>
        <dbReference type="EMBL" id="MFC1800227.1"/>
    </source>
</evidence>
<feature type="transmembrane region" description="Helical" evidence="1">
    <location>
        <begin position="43"/>
        <end position="62"/>
    </location>
</feature>
<protein>
    <submittedName>
        <fullName evidence="2">Uncharacterized protein</fullName>
    </submittedName>
</protein>
<dbReference type="EMBL" id="JBHPEI010000091">
    <property type="protein sequence ID" value="MFC1800227.1"/>
    <property type="molecule type" value="Genomic_DNA"/>
</dbReference>
<keyword evidence="3" id="KW-1185">Reference proteome</keyword>
<gene>
    <name evidence="2" type="ORF">ACFL2Z_04895</name>
</gene>
<organism evidence="2 3">
    <name type="scientific">Eiseniibacteriota bacterium</name>
    <dbReference type="NCBI Taxonomy" id="2212470"/>
    <lineage>
        <taxon>Bacteria</taxon>
        <taxon>Candidatus Eiseniibacteriota</taxon>
    </lineage>
</organism>
<dbReference type="Proteomes" id="UP001594288">
    <property type="component" value="Unassembled WGS sequence"/>
</dbReference>
<keyword evidence="1" id="KW-0812">Transmembrane</keyword>
<evidence type="ECO:0000313" key="3">
    <source>
        <dbReference type="Proteomes" id="UP001594288"/>
    </source>
</evidence>
<name>A0ABV6YQP3_UNCEI</name>
<keyword evidence="1" id="KW-0472">Membrane</keyword>
<accession>A0ABV6YQP3</accession>
<evidence type="ECO:0000256" key="1">
    <source>
        <dbReference type="SAM" id="Phobius"/>
    </source>
</evidence>
<reference evidence="2 3" key="1">
    <citation type="submission" date="2024-09" db="EMBL/GenBank/DDBJ databases">
        <authorList>
            <person name="D'Angelo T."/>
        </authorList>
    </citation>
    <scope>NUCLEOTIDE SEQUENCE [LARGE SCALE GENOMIC DNA]</scope>
    <source>
        <strain evidence="2">SAG AM-311-F02</strain>
    </source>
</reference>
<feature type="transmembrane region" description="Helical" evidence="1">
    <location>
        <begin position="12"/>
        <end position="31"/>
    </location>
</feature>
<keyword evidence="1" id="KW-1133">Transmembrane helix</keyword>
<comment type="caution">
    <text evidence="2">The sequence shown here is derived from an EMBL/GenBank/DDBJ whole genome shotgun (WGS) entry which is preliminary data.</text>
</comment>
<sequence>MCLDPALTGMVWMFAIVASIIGALLTVIPFWRILTRVGLPAPLALLMLVPVANIIFPFYVAFTDWPAFRNRGGGSCC</sequence>
<proteinExistence type="predicted"/>